<keyword evidence="1" id="KW-0496">Mitochondrion</keyword>
<evidence type="ECO:0000313" key="1">
    <source>
        <dbReference type="EMBL" id="KUM46239.1"/>
    </source>
</evidence>
<accession>A0A101LVR7</accession>
<dbReference type="EMBL" id="LKAM01000012">
    <property type="protein sequence ID" value="KUM46239.1"/>
    <property type="molecule type" value="Genomic_DNA"/>
</dbReference>
<protein>
    <submittedName>
        <fullName evidence="1">Uncharacterized protein</fullName>
    </submittedName>
</protein>
<organism evidence="1">
    <name type="scientific">Picea glauca</name>
    <name type="common">White spruce</name>
    <name type="synonym">Pinus glauca</name>
    <dbReference type="NCBI Taxonomy" id="3330"/>
    <lineage>
        <taxon>Eukaryota</taxon>
        <taxon>Viridiplantae</taxon>
        <taxon>Streptophyta</taxon>
        <taxon>Embryophyta</taxon>
        <taxon>Tracheophyta</taxon>
        <taxon>Spermatophyta</taxon>
        <taxon>Pinopsida</taxon>
        <taxon>Pinidae</taxon>
        <taxon>Conifers I</taxon>
        <taxon>Pinales</taxon>
        <taxon>Pinaceae</taxon>
        <taxon>Picea</taxon>
    </lineage>
</organism>
<reference evidence="1" key="1">
    <citation type="journal article" date="2015" name="Genome Biol. Evol.">
        <title>Organellar Genomes of White Spruce (Picea glauca): Assembly and Annotation.</title>
        <authorList>
            <person name="Jackman S.D."/>
            <person name="Warren R.L."/>
            <person name="Gibb E.A."/>
            <person name="Vandervalk B.P."/>
            <person name="Mohamadi H."/>
            <person name="Chu J."/>
            <person name="Raymond A."/>
            <person name="Pleasance S."/>
            <person name="Coope R."/>
            <person name="Wildung M.R."/>
            <person name="Ritland C.E."/>
            <person name="Bousquet J."/>
            <person name="Jones S.J."/>
            <person name="Bohlmann J."/>
            <person name="Birol I."/>
        </authorList>
    </citation>
    <scope>NUCLEOTIDE SEQUENCE [LARGE SCALE GENOMIC DNA]</scope>
    <source>
        <tissue evidence="1">Flushing bud</tissue>
    </source>
</reference>
<dbReference type="AlphaFoldDB" id="A0A101LVR7"/>
<name>A0A101LVR7_PICGL</name>
<gene>
    <name evidence="1" type="ORF">ABT39_MTgene1745</name>
</gene>
<comment type="caution">
    <text evidence="1">The sequence shown here is derived from an EMBL/GenBank/DDBJ whole genome shotgun (WGS) entry which is preliminary data.</text>
</comment>
<proteinExistence type="predicted"/>
<geneLocation type="mitochondrion" evidence="1"/>
<sequence>MALTLEDVIYITRLPIRGIRAEMENTRGQGDDWVREQIRYLLGDDRDHSSTWKSGAGIIDRIFDKISPFGPGARVVVALVVVAASMYYGNIIG</sequence>